<keyword evidence="1" id="KW-0175">Coiled coil</keyword>
<dbReference type="AlphaFoldDB" id="A0A6A4GZU7"/>
<evidence type="ECO:0000313" key="3">
    <source>
        <dbReference type="EMBL" id="KAE9390993.1"/>
    </source>
</evidence>
<organism evidence="3 4">
    <name type="scientific">Gymnopus androsaceus JB14</name>
    <dbReference type="NCBI Taxonomy" id="1447944"/>
    <lineage>
        <taxon>Eukaryota</taxon>
        <taxon>Fungi</taxon>
        <taxon>Dikarya</taxon>
        <taxon>Basidiomycota</taxon>
        <taxon>Agaricomycotina</taxon>
        <taxon>Agaricomycetes</taxon>
        <taxon>Agaricomycetidae</taxon>
        <taxon>Agaricales</taxon>
        <taxon>Marasmiineae</taxon>
        <taxon>Omphalotaceae</taxon>
        <taxon>Gymnopus</taxon>
    </lineage>
</organism>
<feature type="compositionally biased region" description="Polar residues" evidence="2">
    <location>
        <begin position="16"/>
        <end position="36"/>
    </location>
</feature>
<feature type="region of interest" description="Disordered" evidence="2">
    <location>
        <begin position="1"/>
        <end position="38"/>
    </location>
</feature>
<sequence length="273" mass="31198">MSSDTTNATWLAGSPPATSTETTNSTWQSWGASQAGSWGLPSPTGWGLSTHHELCSDFGLVESDHLEHLKTPGWSRVQPNERAQERGSGLPTFNAKQVAERKEVINTKVEENLRELEDAEDEMAQLQSQYKEARQRKQRLEEKRSRLQETAQRLMDLATLAHTQTLHKFAVLFRLLHPSTMMDYHECEAEMEEVTKILIGTSEEFPNLSWKKMQEQWSMGWEESKESDGWKKREGNVTDWAAKSHNKAWGGPAMDINKEIDERLRCTKVLNNI</sequence>
<gene>
    <name evidence="3" type="ORF">BT96DRAFT_945697</name>
</gene>
<feature type="coiled-coil region" evidence="1">
    <location>
        <begin position="99"/>
        <end position="157"/>
    </location>
</feature>
<proteinExistence type="predicted"/>
<reference evidence="3" key="1">
    <citation type="journal article" date="2019" name="Environ. Microbiol.">
        <title>Fungal ecological strategies reflected in gene transcription - a case study of two litter decomposers.</title>
        <authorList>
            <person name="Barbi F."/>
            <person name="Kohler A."/>
            <person name="Barry K."/>
            <person name="Baskaran P."/>
            <person name="Daum C."/>
            <person name="Fauchery L."/>
            <person name="Ihrmark K."/>
            <person name="Kuo A."/>
            <person name="LaButti K."/>
            <person name="Lipzen A."/>
            <person name="Morin E."/>
            <person name="Grigoriev I.V."/>
            <person name="Henrissat B."/>
            <person name="Lindahl B."/>
            <person name="Martin F."/>
        </authorList>
    </citation>
    <scope>NUCLEOTIDE SEQUENCE</scope>
    <source>
        <strain evidence="3">JB14</strain>
    </source>
</reference>
<evidence type="ECO:0000313" key="4">
    <source>
        <dbReference type="Proteomes" id="UP000799118"/>
    </source>
</evidence>
<dbReference type="Proteomes" id="UP000799118">
    <property type="component" value="Unassembled WGS sequence"/>
</dbReference>
<protein>
    <submittedName>
        <fullName evidence="3">Uncharacterized protein</fullName>
    </submittedName>
</protein>
<evidence type="ECO:0000256" key="1">
    <source>
        <dbReference type="SAM" id="Coils"/>
    </source>
</evidence>
<dbReference type="EMBL" id="ML769639">
    <property type="protein sequence ID" value="KAE9390993.1"/>
    <property type="molecule type" value="Genomic_DNA"/>
</dbReference>
<evidence type="ECO:0000256" key="2">
    <source>
        <dbReference type="SAM" id="MobiDB-lite"/>
    </source>
</evidence>
<accession>A0A6A4GZU7</accession>
<keyword evidence="4" id="KW-1185">Reference proteome</keyword>
<name>A0A6A4GZU7_9AGAR</name>